<proteinExistence type="predicted"/>
<dbReference type="AlphaFoldDB" id="A0A5C5GET9"/>
<sequence length="299" mass="33606">MNRRYYWTKTWGAPDIPEYDALALSHEGTRQRILGYIQPGDIIVYLTSDAKESDPMLRGRLAGAVEIADPVLEVDVEFLRPNEKRPPEHYRDGDGRFRWPYGIAVSRTWVFIEQESNDTLIPDHADKRMQGAASIHEMRPEEIGRLMSLDVREQVKGGATAKLPFQGSLHRPWRQQAGMRKAANVNPGTHLYIAQIYDAHGLTFKVGSGKVADRVDELNRYRRLTQGEAKWSERSSSQFATVAGARAAEDFILFEAKKAGYGSDDHSEFLVGISSRDLNALYAKSIEIGLAVDAEETIV</sequence>
<protein>
    <submittedName>
        <fullName evidence="1">Uncharacterized protein</fullName>
    </submittedName>
</protein>
<evidence type="ECO:0000313" key="2">
    <source>
        <dbReference type="Proteomes" id="UP000314011"/>
    </source>
</evidence>
<name>A0A5C5GET9_9RHOB</name>
<dbReference type="RefSeq" id="WP_140193245.1">
    <property type="nucleotide sequence ID" value="NZ_CP065915.1"/>
</dbReference>
<keyword evidence="2" id="KW-1185">Reference proteome</keyword>
<reference evidence="1 2" key="1">
    <citation type="submission" date="2019-06" db="EMBL/GenBank/DDBJ databases">
        <title>Genome of new Rhodobacteraceae sp. SM1903.</title>
        <authorList>
            <person name="Ren X."/>
        </authorList>
    </citation>
    <scope>NUCLEOTIDE SEQUENCE [LARGE SCALE GENOMIC DNA]</scope>
    <source>
        <strain evidence="1 2">SM1903</strain>
    </source>
</reference>
<organism evidence="1 2">
    <name type="scientific">Pelagovum pacificum</name>
    <dbReference type="NCBI Taxonomy" id="2588711"/>
    <lineage>
        <taxon>Bacteria</taxon>
        <taxon>Pseudomonadati</taxon>
        <taxon>Pseudomonadota</taxon>
        <taxon>Alphaproteobacteria</taxon>
        <taxon>Rhodobacterales</taxon>
        <taxon>Paracoccaceae</taxon>
        <taxon>Pelagovum</taxon>
    </lineage>
</organism>
<accession>A0A5C5GET9</accession>
<evidence type="ECO:0000313" key="1">
    <source>
        <dbReference type="EMBL" id="TNY32567.1"/>
    </source>
</evidence>
<comment type="caution">
    <text evidence="1">The sequence shown here is derived from an EMBL/GenBank/DDBJ whole genome shotgun (WGS) entry which is preliminary data.</text>
</comment>
<dbReference type="EMBL" id="VFFF01000001">
    <property type="protein sequence ID" value="TNY32567.1"/>
    <property type="molecule type" value="Genomic_DNA"/>
</dbReference>
<gene>
    <name evidence="1" type="ORF">FHY64_04585</name>
</gene>
<dbReference type="Proteomes" id="UP000314011">
    <property type="component" value="Unassembled WGS sequence"/>
</dbReference>
<dbReference type="OrthoDB" id="7816390at2"/>